<dbReference type="InterPro" id="IPR050109">
    <property type="entry name" value="HTH-type_TetR-like_transc_reg"/>
</dbReference>
<keyword evidence="1" id="KW-0805">Transcription regulation</keyword>
<dbReference type="PROSITE" id="PS50977">
    <property type="entry name" value="HTH_TETR_2"/>
    <property type="match status" value="1"/>
</dbReference>
<evidence type="ECO:0000256" key="3">
    <source>
        <dbReference type="ARBA" id="ARBA00023163"/>
    </source>
</evidence>
<dbReference type="Pfam" id="PF00440">
    <property type="entry name" value="TetR_N"/>
    <property type="match status" value="1"/>
</dbReference>
<dbReference type="SUPFAM" id="SSF46689">
    <property type="entry name" value="Homeodomain-like"/>
    <property type="match status" value="1"/>
</dbReference>
<dbReference type="InterPro" id="IPR009057">
    <property type="entry name" value="Homeodomain-like_sf"/>
</dbReference>
<evidence type="ECO:0000256" key="2">
    <source>
        <dbReference type="ARBA" id="ARBA00023125"/>
    </source>
</evidence>
<dbReference type="EMBL" id="BAAAOH010000001">
    <property type="protein sequence ID" value="GAA1989828.1"/>
    <property type="molecule type" value="Genomic_DNA"/>
</dbReference>
<proteinExistence type="predicted"/>
<feature type="DNA-binding region" description="H-T-H motif" evidence="4">
    <location>
        <begin position="37"/>
        <end position="56"/>
    </location>
</feature>
<dbReference type="PANTHER" id="PTHR30055">
    <property type="entry name" value="HTH-TYPE TRANSCRIPTIONAL REGULATOR RUTR"/>
    <property type="match status" value="1"/>
</dbReference>
<dbReference type="InterPro" id="IPR001647">
    <property type="entry name" value="HTH_TetR"/>
</dbReference>
<keyword evidence="7" id="KW-1185">Reference proteome</keyword>
<dbReference type="RefSeq" id="WP_344062982.1">
    <property type="nucleotide sequence ID" value="NZ_BAAAOH010000001.1"/>
</dbReference>
<accession>A0ABN2SNY7</accession>
<reference evidence="6 7" key="1">
    <citation type="journal article" date="2019" name="Int. J. Syst. Evol. Microbiol.">
        <title>The Global Catalogue of Microorganisms (GCM) 10K type strain sequencing project: providing services to taxonomists for standard genome sequencing and annotation.</title>
        <authorList>
            <consortium name="The Broad Institute Genomics Platform"/>
            <consortium name="The Broad Institute Genome Sequencing Center for Infectious Disease"/>
            <person name="Wu L."/>
            <person name="Ma J."/>
        </authorList>
    </citation>
    <scope>NUCLEOTIDE SEQUENCE [LARGE SCALE GENOMIC DNA]</scope>
    <source>
        <strain evidence="6 7">JCM 14902</strain>
    </source>
</reference>
<organism evidence="6 7">
    <name type="scientific">Microbacterium pumilum</name>
    <dbReference type="NCBI Taxonomy" id="344165"/>
    <lineage>
        <taxon>Bacteria</taxon>
        <taxon>Bacillati</taxon>
        <taxon>Actinomycetota</taxon>
        <taxon>Actinomycetes</taxon>
        <taxon>Micrococcales</taxon>
        <taxon>Microbacteriaceae</taxon>
        <taxon>Microbacterium</taxon>
    </lineage>
</organism>
<gene>
    <name evidence="6" type="ORF">GCM10009777_26330</name>
</gene>
<keyword evidence="3" id="KW-0804">Transcription</keyword>
<protein>
    <recommendedName>
        <fullName evidence="5">HTH tetR-type domain-containing protein</fullName>
    </recommendedName>
</protein>
<dbReference type="PANTHER" id="PTHR30055:SF234">
    <property type="entry name" value="HTH-TYPE TRANSCRIPTIONAL REGULATOR BETI"/>
    <property type="match status" value="1"/>
</dbReference>
<dbReference type="Proteomes" id="UP001500326">
    <property type="component" value="Unassembled WGS sequence"/>
</dbReference>
<keyword evidence="2 4" id="KW-0238">DNA-binding</keyword>
<evidence type="ECO:0000313" key="7">
    <source>
        <dbReference type="Proteomes" id="UP001500326"/>
    </source>
</evidence>
<evidence type="ECO:0000256" key="1">
    <source>
        <dbReference type="ARBA" id="ARBA00023015"/>
    </source>
</evidence>
<feature type="domain" description="HTH tetR-type" evidence="5">
    <location>
        <begin position="14"/>
        <end position="74"/>
    </location>
</feature>
<evidence type="ECO:0000259" key="5">
    <source>
        <dbReference type="PROSITE" id="PS50977"/>
    </source>
</evidence>
<evidence type="ECO:0000256" key="4">
    <source>
        <dbReference type="PROSITE-ProRule" id="PRU00335"/>
    </source>
</evidence>
<sequence>MPKLWSETIAGHRSAVMDAILDATAELVHRNGVTGLTMTALAEKSGVGRATLYRYVPDVAAALAAWQQREISRHLQRLHAISSQSSDEVRLKNVLIAYARIRSHRHSDDGSLHGAGQLAMAESEVRELLRDIIADDVRGGRARADLSPEELAAYAVGSLSAAGSIATPSAAPRLAALVLGSIQSGSDAESF</sequence>
<comment type="caution">
    <text evidence="6">The sequence shown here is derived from an EMBL/GenBank/DDBJ whole genome shotgun (WGS) entry which is preliminary data.</text>
</comment>
<dbReference type="Gene3D" id="1.10.357.10">
    <property type="entry name" value="Tetracycline Repressor, domain 2"/>
    <property type="match status" value="1"/>
</dbReference>
<name>A0ABN2SNY7_9MICO</name>
<evidence type="ECO:0000313" key="6">
    <source>
        <dbReference type="EMBL" id="GAA1989828.1"/>
    </source>
</evidence>